<dbReference type="RefSeq" id="WP_140454079.1">
    <property type="nucleotide sequence ID" value="NZ_VFRP01000008.1"/>
</dbReference>
<feature type="transmembrane region" description="Helical" evidence="7">
    <location>
        <begin position="143"/>
        <end position="165"/>
    </location>
</feature>
<evidence type="ECO:0000256" key="5">
    <source>
        <dbReference type="ARBA" id="ARBA00023136"/>
    </source>
</evidence>
<proteinExistence type="inferred from homology"/>
<keyword evidence="3 6" id="KW-0812">Transmembrane</keyword>
<dbReference type="PANTHER" id="PTHR11403">
    <property type="entry name" value="CYTOCHROME C OXIDASE SUBUNIT III"/>
    <property type="match status" value="1"/>
</dbReference>
<keyword evidence="4 7" id="KW-1133">Transmembrane helix</keyword>
<comment type="similarity">
    <text evidence="2 6">Belongs to the cytochrome c oxidase subunit 3 family.</text>
</comment>
<dbReference type="GO" id="GO:0004129">
    <property type="term" value="F:cytochrome-c oxidase activity"/>
    <property type="evidence" value="ECO:0007669"/>
    <property type="project" value="InterPro"/>
</dbReference>
<evidence type="ECO:0000256" key="4">
    <source>
        <dbReference type="ARBA" id="ARBA00022989"/>
    </source>
</evidence>
<dbReference type="InterPro" id="IPR013833">
    <property type="entry name" value="Cyt_c_oxidase_su3_a-hlx"/>
</dbReference>
<feature type="transmembrane region" description="Helical" evidence="7">
    <location>
        <begin position="21"/>
        <end position="42"/>
    </location>
</feature>
<evidence type="ECO:0000256" key="1">
    <source>
        <dbReference type="ARBA" id="ARBA00004141"/>
    </source>
</evidence>
<name>A0A501WNY8_9RHOB</name>
<reference evidence="9 10" key="1">
    <citation type="submission" date="2019-06" db="EMBL/GenBank/DDBJ databases">
        <title>A novel bacterium of genus Amaricoccus, isolated from marine sediment.</title>
        <authorList>
            <person name="Huang H."/>
            <person name="Mo K."/>
            <person name="Hu Y."/>
        </authorList>
    </citation>
    <scope>NUCLEOTIDE SEQUENCE [LARGE SCALE GENOMIC DNA]</scope>
    <source>
        <strain evidence="9 10">HB172011</strain>
    </source>
</reference>
<evidence type="ECO:0000256" key="6">
    <source>
        <dbReference type="RuleBase" id="RU003376"/>
    </source>
</evidence>
<dbReference type="OrthoDB" id="9810850at2"/>
<feature type="transmembrane region" description="Helical" evidence="7">
    <location>
        <begin position="185"/>
        <end position="204"/>
    </location>
</feature>
<comment type="subcellular location">
    <subcellularLocation>
        <location evidence="6">Cell membrane</location>
        <topology evidence="6">Multi-pass membrane protein</topology>
    </subcellularLocation>
    <subcellularLocation>
        <location evidence="1">Membrane</location>
        <topology evidence="1">Multi-pass membrane protein</topology>
    </subcellularLocation>
</comment>
<organism evidence="9 10">
    <name type="scientific">Amaricoccus solimangrovi</name>
    <dbReference type="NCBI Taxonomy" id="2589815"/>
    <lineage>
        <taxon>Bacteria</taxon>
        <taxon>Pseudomonadati</taxon>
        <taxon>Pseudomonadota</taxon>
        <taxon>Alphaproteobacteria</taxon>
        <taxon>Rhodobacterales</taxon>
        <taxon>Paracoccaceae</taxon>
        <taxon>Amaricoccus</taxon>
    </lineage>
</organism>
<dbReference type="SUPFAM" id="SSF81452">
    <property type="entry name" value="Cytochrome c oxidase subunit III-like"/>
    <property type="match status" value="1"/>
</dbReference>
<protein>
    <submittedName>
        <fullName evidence="9">Cytochrome c oxidase polypeptide III</fullName>
    </submittedName>
</protein>
<accession>A0A501WNY8</accession>
<sequence>MTESVSPYTDRRQRHAADMMGMYLFLGTEIMLFGGLFAAMALTRLQHPAEYVAHSRELHLWIGAWNTVILLTSSLFAALAVHAAREGAGRAAARWLGATAAFGLGFLALKATEYTLEFREGLLPVTGGDGALSEPVQRLFMHLYLVSTGLHAVHLTIGICVVTGLAWRLRRAESARAIPVEITGLYWHLIDVVWVFLYPVLYLAR</sequence>
<feature type="domain" description="Heme-copper oxidase subunit III family profile" evidence="8">
    <location>
        <begin position="1"/>
        <end position="205"/>
    </location>
</feature>
<evidence type="ECO:0000256" key="3">
    <source>
        <dbReference type="ARBA" id="ARBA00022692"/>
    </source>
</evidence>
<dbReference type="Gene3D" id="1.20.120.80">
    <property type="entry name" value="Cytochrome c oxidase, subunit III, four-helix bundle"/>
    <property type="match status" value="1"/>
</dbReference>
<dbReference type="PROSITE" id="PS50253">
    <property type="entry name" value="COX3"/>
    <property type="match status" value="1"/>
</dbReference>
<dbReference type="AlphaFoldDB" id="A0A501WNY8"/>
<dbReference type="Proteomes" id="UP000319255">
    <property type="component" value="Unassembled WGS sequence"/>
</dbReference>
<dbReference type="InterPro" id="IPR035973">
    <property type="entry name" value="Cyt_c_oxidase_su3-like_sf"/>
</dbReference>
<evidence type="ECO:0000313" key="9">
    <source>
        <dbReference type="EMBL" id="TPE51048.1"/>
    </source>
</evidence>
<evidence type="ECO:0000256" key="2">
    <source>
        <dbReference type="ARBA" id="ARBA00010581"/>
    </source>
</evidence>
<feature type="transmembrane region" description="Helical" evidence="7">
    <location>
        <begin position="62"/>
        <end position="84"/>
    </location>
</feature>
<keyword evidence="10" id="KW-1185">Reference proteome</keyword>
<dbReference type="GO" id="GO:0019646">
    <property type="term" value="P:aerobic electron transport chain"/>
    <property type="evidence" value="ECO:0007669"/>
    <property type="project" value="InterPro"/>
</dbReference>
<comment type="caution">
    <text evidence="9">The sequence shown here is derived from an EMBL/GenBank/DDBJ whole genome shotgun (WGS) entry which is preliminary data.</text>
</comment>
<evidence type="ECO:0000313" key="10">
    <source>
        <dbReference type="Proteomes" id="UP000319255"/>
    </source>
</evidence>
<evidence type="ECO:0000256" key="7">
    <source>
        <dbReference type="SAM" id="Phobius"/>
    </source>
</evidence>
<dbReference type="InterPro" id="IPR024791">
    <property type="entry name" value="Cyt_c/ubiquinol_Oxase_su3"/>
</dbReference>
<dbReference type="Pfam" id="PF00510">
    <property type="entry name" value="COX3"/>
    <property type="match status" value="1"/>
</dbReference>
<keyword evidence="5 7" id="KW-0472">Membrane</keyword>
<gene>
    <name evidence="9" type="ORF">FJM51_10470</name>
</gene>
<feature type="transmembrane region" description="Helical" evidence="7">
    <location>
        <begin position="91"/>
        <end position="109"/>
    </location>
</feature>
<dbReference type="PANTHER" id="PTHR11403:SF6">
    <property type="entry name" value="NITRIC OXIDE REDUCTASE SUBUNIT E"/>
    <property type="match status" value="1"/>
</dbReference>
<dbReference type="InterPro" id="IPR000298">
    <property type="entry name" value="Cyt_c_oxidase-like_su3"/>
</dbReference>
<dbReference type="GO" id="GO:0005886">
    <property type="term" value="C:plasma membrane"/>
    <property type="evidence" value="ECO:0007669"/>
    <property type="project" value="UniProtKB-SubCell"/>
</dbReference>
<evidence type="ECO:0000259" key="8">
    <source>
        <dbReference type="PROSITE" id="PS50253"/>
    </source>
</evidence>
<dbReference type="EMBL" id="VFRP01000008">
    <property type="protein sequence ID" value="TPE51048.1"/>
    <property type="molecule type" value="Genomic_DNA"/>
</dbReference>